<evidence type="ECO:0000313" key="3">
    <source>
        <dbReference type="Proteomes" id="UP000326857"/>
    </source>
</evidence>
<dbReference type="CDD" id="cd01038">
    <property type="entry name" value="Endonuclease_DUF559"/>
    <property type="match status" value="1"/>
</dbReference>
<dbReference type="InterPro" id="IPR047216">
    <property type="entry name" value="Endonuclease_DUF559_bact"/>
</dbReference>
<dbReference type="EMBL" id="CABVLI010000033">
    <property type="protein sequence ID" value="VVT07797.1"/>
    <property type="molecule type" value="Genomic_DNA"/>
</dbReference>
<dbReference type="PANTHER" id="PTHR38590">
    <property type="entry name" value="BLL0828 PROTEIN"/>
    <property type="match status" value="1"/>
</dbReference>
<gene>
    <name evidence="2" type="ORF">SPHINGO391_390093</name>
</gene>
<keyword evidence="2" id="KW-0540">Nuclease</keyword>
<organism evidence="2 3">
    <name type="scientific">Sphingomonas aurantiaca</name>
    <dbReference type="NCBI Taxonomy" id="185949"/>
    <lineage>
        <taxon>Bacteria</taxon>
        <taxon>Pseudomonadati</taxon>
        <taxon>Pseudomonadota</taxon>
        <taxon>Alphaproteobacteria</taxon>
        <taxon>Sphingomonadales</taxon>
        <taxon>Sphingomonadaceae</taxon>
        <taxon>Sphingomonas</taxon>
    </lineage>
</organism>
<dbReference type="InterPro" id="IPR007569">
    <property type="entry name" value="DUF559"/>
</dbReference>
<dbReference type="InterPro" id="IPR011335">
    <property type="entry name" value="Restrct_endonuc-II-like"/>
</dbReference>
<accession>A0A5E7YRD6</accession>
<evidence type="ECO:0000313" key="2">
    <source>
        <dbReference type="EMBL" id="VVT07797.1"/>
    </source>
</evidence>
<proteinExistence type="predicted"/>
<evidence type="ECO:0000259" key="1">
    <source>
        <dbReference type="Pfam" id="PF04480"/>
    </source>
</evidence>
<protein>
    <submittedName>
        <fullName evidence="2">Very-short-patch-repair endonuclease</fullName>
    </submittedName>
</protein>
<feature type="domain" description="DUF559" evidence="1">
    <location>
        <begin position="10"/>
        <end position="112"/>
    </location>
</feature>
<dbReference type="AlphaFoldDB" id="A0A5E7YRD6"/>
<dbReference type="Gene3D" id="3.40.960.10">
    <property type="entry name" value="VSR Endonuclease"/>
    <property type="match status" value="1"/>
</dbReference>
<dbReference type="Pfam" id="PF04480">
    <property type="entry name" value="DUF559"/>
    <property type="match status" value="1"/>
</dbReference>
<dbReference type="SUPFAM" id="SSF52980">
    <property type="entry name" value="Restriction endonuclease-like"/>
    <property type="match status" value="1"/>
</dbReference>
<sequence length="123" mass="13469">MLQGTGATGARAKQLRGTMSPPEIAIWLALRERPAGFKFRRQHPSGPYVADFYCHAARLVIEVDGQAHDFGDRPARDAARDRWFAARGLAVLRIAAVEIFTDCDAVVHGIVAVAAERLATQEE</sequence>
<reference evidence="2 3" key="1">
    <citation type="submission" date="2019-09" db="EMBL/GenBank/DDBJ databases">
        <authorList>
            <person name="Dittami M. S."/>
        </authorList>
    </citation>
    <scope>NUCLEOTIDE SEQUENCE [LARGE SCALE GENOMIC DNA]</scope>
    <source>
        <strain evidence="2">SPHINGO391</strain>
    </source>
</reference>
<keyword evidence="2" id="KW-0378">Hydrolase</keyword>
<dbReference type="PANTHER" id="PTHR38590:SF1">
    <property type="entry name" value="BLL0828 PROTEIN"/>
    <property type="match status" value="1"/>
</dbReference>
<dbReference type="GO" id="GO:0004519">
    <property type="term" value="F:endonuclease activity"/>
    <property type="evidence" value="ECO:0007669"/>
    <property type="project" value="UniProtKB-KW"/>
</dbReference>
<dbReference type="Proteomes" id="UP000326857">
    <property type="component" value="Unassembled WGS sequence"/>
</dbReference>
<keyword evidence="2" id="KW-0255">Endonuclease</keyword>
<name>A0A5E7YRD6_9SPHN</name>